<reference evidence="1" key="1">
    <citation type="submission" date="2019-12" db="EMBL/GenBank/DDBJ databases">
        <title>Compelete sequence of Tn6502.</title>
        <authorList>
            <person name="Zhou D."/>
        </authorList>
    </citation>
    <scope>NUCLEOTIDE SEQUENCE</scope>
    <source>
        <strain evidence="1">08291</strain>
        <plasmid evidence="1">pW08291-KPC</plasmid>
    </source>
</reference>
<proteinExistence type="predicted"/>
<keyword evidence="1" id="KW-0614">Plasmid</keyword>
<protein>
    <submittedName>
        <fullName evidence="1">Putative plasmid protein</fullName>
    </submittedName>
</protein>
<dbReference type="AlphaFoldDB" id="A0A6H0A5Y7"/>
<dbReference type="EMBL" id="MN842295">
    <property type="protein sequence ID" value="QIS34500.1"/>
    <property type="molecule type" value="Genomic_DNA"/>
</dbReference>
<sequence length="319" mass="36822">MTPTTAQIMTENTVSQTYRATYSPDDNKLRLYASLRLDEETYSLINKAGFRWAPKQELFVAPAWTPGREDVLLSLAGDIEDEDSTLFDRQEQRAGRFSDYSDRRAVESEQALAHVDSLASAVPLGQPILVGHHSERRARRHAQKIENGMKRAVMLFERAEYWEQRAQASLRHAKYKERPDVRYRRIKKIEAELRKSQKHIARSEKYMTMWRAQTLDLKMALLVSNYDHIHACFTLDKYPARQRKASMRARCLSILPCLRRSLLLNRRGILRSAVMSARLATNSAGLIITRTAWPTNARCLMKTVALSPEQRNLNQAGRY</sequence>
<organism evidence="1">
    <name type="scientific">Klebsiella pneumoniae</name>
    <dbReference type="NCBI Taxonomy" id="573"/>
    <lineage>
        <taxon>Bacteria</taxon>
        <taxon>Pseudomonadati</taxon>
        <taxon>Pseudomonadota</taxon>
        <taxon>Gammaproteobacteria</taxon>
        <taxon>Enterobacterales</taxon>
        <taxon>Enterobacteriaceae</taxon>
        <taxon>Klebsiella/Raoultella group</taxon>
        <taxon>Klebsiella</taxon>
        <taxon>Klebsiella pneumoniae complex</taxon>
    </lineage>
</organism>
<geneLocation type="plasmid" evidence="1">
    <name>pW08291-KPC</name>
</geneLocation>
<evidence type="ECO:0000313" key="1">
    <source>
        <dbReference type="EMBL" id="QIS34500.1"/>
    </source>
</evidence>
<accession>A0A6H0A5Y7</accession>
<name>A0A6H0A5Y7_KLEPN</name>
<dbReference type="InterPro" id="IPR021944">
    <property type="entry name" value="DUF3560"/>
</dbReference>
<dbReference type="Pfam" id="PF12083">
    <property type="entry name" value="DUF3560"/>
    <property type="match status" value="1"/>
</dbReference>